<protein>
    <submittedName>
        <fullName evidence="2">Uncharacterized protein</fullName>
    </submittedName>
</protein>
<dbReference type="EMBL" id="RBXL01000001">
    <property type="protein sequence ID" value="RKT43296.1"/>
    <property type="molecule type" value="Genomic_DNA"/>
</dbReference>
<evidence type="ECO:0000313" key="2">
    <source>
        <dbReference type="EMBL" id="RKT43296.1"/>
    </source>
</evidence>
<evidence type="ECO:0000256" key="1">
    <source>
        <dbReference type="SAM" id="MobiDB-lite"/>
    </source>
</evidence>
<gene>
    <name evidence="2" type="ORF">BDD21_0620</name>
</gene>
<proteinExistence type="predicted"/>
<keyword evidence="3" id="KW-1185">Reference proteome</keyword>
<reference evidence="2 3" key="1">
    <citation type="submission" date="2018-10" db="EMBL/GenBank/DDBJ databases">
        <title>Genomic Encyclopedia of Archaeal and Bacterial Type Strains, Phase II (KMG-II): from individual species to whole genera.</title>
        <authorList>
            <person name="Goeker M."/>
        </authorList>
    </citation>
    <scope>NUCLEOTIDE SEQUENCE [LARGE SCALE GENOMIC DNA]</scope>
    <source>
        <strain evidence="2 3">DSM 235</strain>
    </source>
</reference>
<name>A0A495V1L0_9GAMM</name>
<evidence type="ECO:0000313" key="3">
    <source>
        <dbReference type="Proteomes" id="UP000274556"/>
    </source>
</evidence>
<organism evidence="2 3">
    <name type="scientific">Thiocapsa rosea</name>
    <dbReference type="NCBI Taxonomy" id="69360"/>
    <lineage>
        <taxon>Bacteria</taxon>
        <taxon>Pseudomonadati</taxon>
        <taxon>Pseudomonadota</taxon>
        <taxon>Gammaproteobacteria</taxon>
        <taxon>Chromatiales</taxon>
        <taxon>Chromatiaceae</taxon>
        <taxon>Thiocapsa</taxon>
    </lineage>
</organism>
<dbReference type="Proteomes" id="UP000274556">
    <property type="component" value="Unassembled WGS sequence"/>
</dbReference>
<feature type="region of interest" description="Disordered" evidence="1">
    <location>
        <begin position="1"/>
        <end position="34"/>
    </location>
</feature>
<accession>A0A495V1L0</accession>
<sequence>MARSNSIGADSPVELPSMTRLGSRQEHITEQIIA</sequence>
<comment type="caution">
    <text evidence="2">The sequence shown here is derived from an EMBL/GenBank/DDBJ whole genome shotgun (WGS) entry which is preliminary data.</text>
</comment>
<dbReference type="AlphaFoldDB" id="A0A495V1L0"/>
<feature type="compositionally biased region" description="Basic and acidic residues" evidence="1">
    <location>
        <begin position="23"/>
        <end position="34"/>
    </location>
</feature>